<accession>A0A4S4L4K6</accession>
<evidence type="ECO:0000256" key="4">
    <source>
        <dbReference type="ARBA" id="ARBA00023136"/>
    </source>
</evidence>
<keyword evidence="3 6" id="KW-1133">Transmembrane helix</keyword>
<feature type="compositionally biased region" description="Basic and acidic residues" evidence="5">
    <location>
        <begin position="364"/>
        <end position="374"/>
    </location>
</feature>
<evidence type="ECO:0000256" key="3">
    <source>
        <dbReference type="ARBA" id="ARBA00022989"/>
    </source>
</evidence>
<feature type="transmembrane region" description="Helical" evidence="6">
    <location>
        <begin position="178"/>
        <end position="201"/>
    </location>
</feature>
<gene>
    <name evidence="9" type="ORF">EW145_g4200</name>
</gene>
<feature type="transmembrane region" description="Helical" evidence="6">
    <location>
        <begin position="261"/>
        <end position="280"/>
    </location>
</feature>
<keyword evidence="4 6" id="KW-0472">Membrane</keyword>
<name>A0A4S4L4K6_9AGAM</name>
<dbReference type="OrthoDB" id="3359595at2759"/>
<dbReference type="EMBL" id="SGPK01000205">
    <property type="protein sequence ID" value="THH06275.1"/>
    <property type="molecule type" value="Genomic_DNA"/>
</dbReference>
<feature type="compositionally biased region" description="Basic and acidic residues" evidence="5">
    <location>
        <begin position="324"/>
        <end position="338"/>
    </location>
</feature>
<reference evidence="9 10" key="1">
    <citation type="submission" date="2019-02" db="EMBL/GenBank/DDBJ databases">
        <title>Genome sequencing of the rare red list fungi Phellinidium pouzarii.</title>
        <authorList>
            <person name="Buettner E."/>
            <person name="Kellner H."/>
        </authorList>
    </citation>
    <scope>NUCLEOTIDE SEQUENCE [LARGE SCALE GENOMIC DNA]</scope>
    <source>
        <strain evidence="9 10">DSM 108285</strain>
    </source>
</reference>
<keyword evidence="10" id="KW-1185">Reference proteome</keyword>
<dbReference type="Pfam" id="PF13886">
    <property type="entry name" value="TM7S3_TM198"/>
    <property type="match status" value="1"/>
</dbReference>
<feature type="signal peptide" evidence="7">
    <location>
        <begin position="1"/>
        <end position="26"/>
    </location>
</feature>
<protein>
    <recommendedName>
        <fullName evidence="8">TM7S3/TM198-like domain-containing protein</fullName>
    </recommendedName>
</protein>
<feature type="transmembrane region" description="Helical" evidence="6">
    <location>
        <begin position="208"/>
        <end position="228"/>
    </location>
</feature>
<dbReference type="InterPro" id="IPR025256">
    <property type="entry name" value="TM7S3/TM198-like_dom"/>
</dbReference>
<feature type="transmembrane region" description="Helical" evidence="6">
    <location>
        <begin position="128"/>
        <end position="148"/>
    </location>
</feature>
<evidence type="ECO:0000313" key="9">
    <source>
        <dbReference type="EMBL" id="THH06275.1"/>
    </source>
</evidence>
<comment type="caution">
    <text evidence="9">The sequence shown here is derived from an EMBL/GenBank/DDBJ whole genome shotgun (WGS) entry which is preliminary data.</text>
</comment>
<feature type="transmembrane region" description="Helical" evidence="6">
    <location>
        <begin position="74"/>
        <end position="91"/>
    </location>
</feature>
<comment type="subcellular location">
    <subcellularLocation>
        <location evidence="1">Membrane</location>
        <topology evidence="1">Multi-pass membrane protein</topology>
    </subcellularLocation>
</comment>
<evidence type="ECO:0000313" key="10">
    <source>
        <dbReference type="Proteomes" id="UP000308199"/>
    </source>
</evidence>
<feature type="transmembrane region" description="Helical" evidence="6">
    <location>
        <begin position="98"/>
        <end position="116"/>
    </location>
</feature>
<sequence length="393" mass="41878">MAFCFSASQLWFLFCLLSFTLLVVDARPSAFSNGTSDILSNVAGTFNVTDPDTGIEVPQGSASDGAGSGMNVPAIIWIICAFVVGVPIATAGVRLGRFTSGVGLGLAVAVGIWASIVNTVSEFGISDIVIFALTVGLFAIAFVLGFAVHHYGLGGASLSAVGGVSFGIRVMLLKHNLLVPVFYVNWLISAAFGLAGIFILAWNERVGVIIGSSAAGSFLIALGVDLLVNKQDGMSRGLRYLFDRNANHIVDIIGSGYRPPVSTIVIMAVTILAIPIFAFLQHKLFTGPFRTISHRPSSVFSYDGSITERSWFERITGRKAAKSRDVDIDVEKESKTDSTRALVSDAEESTKEMSPPNTPVLQRPFRDEPERQPTKEGTLTPTPTLTSTPSQSP</sequence>
<evidence type="ECO:0000256" key="7">
    <source>
        <dbReference type="SAM" id="SignalP"/>
    </source>
</evidence>
<evidence type="ECO:0000259" key="8">
    <source>
        <dbReference type="Pfam" id="PF13886"/>
    </source>
</evidence>
<evidence type="ECO:0000256" key="1">
    <source>
        <dbReference type="ARBA" id="ARBA00004141"/>
    </source>
</evidence>
<keyword evidence="7" id="KW-0732">Signal</keyword>
<feature type="transmembrane region" description="Helical" evidence="6">
    <location>
        <begin position="155"/>
        <end position="172"/>
    </location>
</feature>
<feature type="compositionally biased region" description="Low complexity" evidence="5">
    <location>
        <begin position="378"/>
        <end position="393"/>
    </location>
</feature>
<evidence type="ECO:0000256" key="5">
    <source>
        <dbReference type="SAM" id="MobiDB-lite"/>
    </source>
</evidence>
<organism evidence="9 10">
    <name type="scientific">Phellinidium pouzarii</name>
    <dbReference type="NCBI Taxonomy" id="167371"/>
    <lineage>
        <taxon>Eukaryota</taxon>
        <taxon>Fungi</taxon>
        <taxon>Dikarya</taxon>
        <taxon>Basidiomycota</taxon>
        <taxon>Agaricomycotina</taxon>
        <taxon>Agaricomycetes</taxon>
        <taxon>Hymenochaetales</taxon>
        <taxon>Hymenochaetaceae</taxon>
        <taxon>Phellinidium</taxon>
    </lineage>
</organism>
<feature type="region of interest" description="Disordered" evidence="5">
    <location>
        <begin position="324"/>
        <end position="393"/>
    </location>
</feature>
<keyword evidence="2 6" id="KW-0812">Transmembrane</keyword>
<dbReference type="GO" id="GO:0016020">
    <property type="term" value="C:membrane"/>
    <property type="evidence" value="ECO:0007669"/>
    <property type="project" value="UniProtKB-SubCell"/>
</dbReference>
<dbReference type="Proteomes" id="UP000308199">
    <property type="component" value="Unassembled WGS sequence"/>
</dbReference>
<dbReference type="AlphaFoldDB" id="A0A4S4L4K6"/>
<feature type="chain" id="PRO_5020204817" description="TM7S3/TM198-like domain-containing protein" evidence="7">
    <location>
        <begin position="27"/>
        <end position="393"/>
    </location>
</feature>
<feature type="domain" description="TM7S3/TM198-like" evidence="8">
    <location>
        <begin position="80"/>
        <end position="281"/>
    </location>
</feature>
<evidence type="ECO:0000256" key="6">
    <source>
        <dbReference type="SAM" id="Phobius"/>
    </source>
</evidence>
<proteinExistence type="predicted"/>
<evidence type="ECO:0000256" key="2">
    <source>
        <dbReference type="ARBA" id="ARBA00022692"/>
    </source>
</evidence>